<dbReference type="SMART" id="SM00028">
    <property type="entry name" value="TPR"/>
    <property type="match status" value="2"/>
</dbReference>
<feature type="repeat" description="TPR" evidence="1">
    <location>
        <begin position="450"/>
        <end position="483"/>
    </location>
</feature>
<dbReference type="Pfam" id="PF13176">
    <property type="entry name" value="TPR_7"/>
    <property type="match status" value="1"/>
</dbReference>
<name>A0A5B2VLN4_9BACT</name>
<reference evidence="2 3" key="2">
    <citation type="submission" date="2019-09" db="EMBL/GenBank/DDBJ databases">
        <authorList>
            <person name="Jin C."/>
        </authorList>
    </citation>
    <scope>NUCLEOTIDE SEQUENCE [LARGE SCALE GENOMIC DNA]</scope>
    <source>
        <strain evidence="2 3">BN140078</strain>
    </source>
</reference>
<dbReference type="Proteomes" id="UP000324611">
    <property type="component" value="Unassembled WGS sequence"/>
</dbReference>
<keyword evidence="3" id="KW-1185">Reference proteome</keyword>
<gene>
    <name evidence="2" type="ORF">F0L74_30435</name>
</gene>
<dbReference type="Gene3D" id="1.25.40.10">
    <property type="entry name" value="Tetratricopeptide repeat domain"/>
    <property type="match status" value="1"/>
</dbReference>
<evidence type="ECO:0000256" key="1">
    <source>
        <dbReference type="PROSITE-ProRule" id="PRU00339"/>
    </source>
</evidence>
<reference evidence="2 3" key="1">
    <citation type="submission" date="2019-09" db="EMBL/GenBank/DDBJ databases">
        <title>Chitinophaga ginsengihumi sp. nov., isolated from soil of ginseng rhizosphere.</title>
        <authorList>
            <person name="Lee J."/>
        </authorList>
    </citation>
    <scope>NUCLEOTIDE SEQUENCE [LARGE SCALE GENOMIC DNA]</scope>
    <source>
        <strain evidence="2 3">BN140078</strain>
    </source>
</reference>
<dbReference type="InterPro" id="IPR011990">
    <property type="entry name" value="TPR-like_helical_dom_sf"/>
</dbReference>
<dbReference type="PROSITE" id="PS50005">
    <property type="entry name" value="TPR"/>
    <property type="match status" value="2"/>
</dbReference>
<sequence length="500" mass="58290">MEFEILLRMRFFLSLLLLSISFTVTARQKGYDFNARCQQAYEAIMQLRIDDGKALLEAEKREHPDNLIPYFLDNYADFFPLYFNEDPAQYAAKKDQRNARLDMMAQGPETSPYYLYTQAAIKFQWAMVRIKFGERWDAAWEIRKAYMTLKDNQRKFPQFLPNNMLISAMQTVFGTVPEGYKWVSNILGMKGSVTQGMQTLQAFIDSNDPLAQLFRPEGYYYYCYLKLITENNADELWQFIQRKQLDTHNNYLFAIMVANLAVTKQKADLGIKVLSDRNTSGHYENLVFQDYLMGLLKLARQDDDAHVYLERFVTNFKGKFNVKEALQRLSWYYYLHGNMEAANKYRNMILTRGNTEMDADKQALKEAKSGKWPNVLLLKVRLLSDGGFLTEALKQLQAKKAADFQPIEEKVEYAYRMGRIYDEMGQDDKAIPMYEATIKVGANRPEYFAARAALQMGYIYEKRNDKAKARECYQNCLNMEGHDYKNSLDQKAKAGLQRVG</sequence>
<keyword evidence="1" id="KW-0802">TPR repeat</keyword>
<dbReference type="InterPro" id="IPR019734">
    <property type="entry name" value="TPR_rpt"/>
</dbReference>
<dbReference type="AlphaFoldDB" id="A0A5B2VLN4"/>
<dbReference type="EMBL" id="VUOC01000004">
    <property type="protein sequence ID" value="KAA2240473.1"/>
    <property type="molecule type" value="Genomic_DNA"/>
</dbReference>
<evidence type="ECO:0000313" key="2">
    <source>
        <dbReference type="EMBL" id="KAA2240473.1"/>
    </source>
</evidence>
<feature type="repeat" description="TPR" evidence="1">
    <location>
        <begin position="411"/>
        <end position="444"/>
    </location>
</feature>
<evidence type="ECO:0000313" key="3">
    <source>
        <dbReference type="Proteomes" id="UP000324611"/>
    </source>
</evidence>
<dbReference type="Pfam" id="PF13181">
    <property type="entry name" value="TPR_8"/>
    <property type="match status" value="1"/>
</dbReference>
<proteinExistence type="predicted"/>
<dbReference type="SUPFAM" id="SSF48452">
    <property type="entry name" value="TPR-like"/>
    <property type="match status" value="1"/>
</dbReference>
<organism evidence="2 3">
    <name type="scientific">Chitinophaga agrisoli</name>
    <dbReference type="NCBI Taxonomy" id="2607653"/>
    <lineage>
        <taxon>Bacteria</taxon>
        <taxon>Pseudomonadati</taxon>
        <taxon>Bacteroidota</taxon>
        <taxon>Chitinophagia</taxon>
        <taxon>Chitinophagales</taxon>
        <taxon>Chitinophagaceae</taxon>
        <taxon>Chitinophaga</taxon>
    </lineage>
</organism>
<accession>A0A5B2VLN4</accession>
<comment type="caution">
    <text evidence="2">The sequence shown here is derived from an EMBL/GenBank/DDBJ whole genome shotgun (WGS) entry which is preliminary data.</text>
</comment>
<protein>
    <submittedName>
        <fullName evidence="2">Tetratricopeptide repeat protein</fullName>
    </submittedName>
</protein>